<dbReference type="InterPro" id="IPR012337">
    <property type="entry name" value="RNaseH-like_sf"/>
</dbReference>
<evidence type="ECO:0000259" key="2">
    <source>
        <dbReference type="PROSITE" id="PS50994"/>
    </source>
</evidence>
<dbReference type="InterPro" id="IPR001584">
    <property type="entry name" value="Integrase_cat-core"/>
</dbReference>
<protein>
    <submittedName>
        <fullName evidence="3">Integrase core domain-containing protein</fullName>
    </submittedName>
</protein>
<dbReference type="RefSeq" id="WP_212008918.1">
    <property type="nucleotide sequence ID" value="NZ_JAAFYZ010000026.1"/>
</dbReference>
<proteinExistence type="predicted"/>
<accession>A0ABS5KMM9</accession>
<keyword evidence="4" id="KW-1185">Reference proteome</keyword>
<feature type="domain" description="Integrase catalytic" evidence="2">
    <location>
        <begin position="6"/>
        <end position="171"/>
    </location>
</feature>
<dbReference type="EMBL" id="JAAFYZ010000026">
    <property type="protein sequence ID" value="MBS2547317.1"/>
    <property type="molecule type" value="Genomic_DNA"/>
</dbReference>
<dbReference type="Pfam" id="PF13683">
    <property type="entry name" value="rve_3"/>
    <property type="match status" value="1"/>
</dbReference>
<gene>
    <name evidence="3" type="ORF">KGQ19_10570</name>
</gene>
<dbReference type="SUPFAM" id="SSF53098">
    <property type="entry name" value="Ribonuclease H-like"/>
    <property type="match status" value="1"/>
</dbReference>
<dbReference type="PROSITE" id="PS50994">
    <property type="entry name" value="INTEGRASE"/>
    <property type="match status" value="1"/>
</dbReference>
<feature type="region of interest" description="Disordered" evidence="1">
    <location>
        <begin position="153"/>
        <end position="215"/>
    </location>
</feature>
<feature type="compositionally biased region" description="Polar residues" evidence="1">
    <location>
        <begin position="158"/>
        <end position="171"/>
    </location>
</feature>
<evidence type="ECO:0000256" key="1">
    <source>
        <dbReference type="SAM" id="MobiDB-lite"/>
    </source>
</evidence>
<evidence type="ECO:0000313" key="4">
    <source>
        <dbReference type="Proteomes" id="UP000730482"/>
    </source>
</evidence>
<name>A0ABS5KMM9_9ACTN</name>
<evidence type="ECO:0000313" key="3">
    <source>
        <dbReference type="EMBL" id="MBS2547317.1"/>
    </source>
</evidence>
<dbReference type="Proteomes" id="UP000730482">
    <property type="component" value="Unassembled WGS sequence"/>
</dbReference>
<dbReference type="InterPro" id="IPR036397">
    <property type="entry name" value="RNaseH_sf"/>
</dbReference>
<reference evidence="3 4" key="1">
    <citation type="submission" date="2020-02" db="EMBL/GenBank/DDBJ databases">
        <title>Acidophilic actinobacteria isolated from forest soil.</title>
        <authorList>
            <person name="Golinska P."/>
        </authorList>
    </citation>
    <scope>NUCLEOTIDE SEQUENCE [LARGE SCALE GENOMIC DNA]</scope>
    <source>
        <strain evidence="3 4">NL8</strain>
    </source>
</reference>
<sequence length="293" mass="32411">MTAGVRSCAPRAETILAIDFLHADTVMLKRLYAAVVIEIGSRRACLWGVTDHPAGARARQLARELTFDLEQASHRFNRLIRDRDAKFAESFDAAFASIGVEILLTAPQAPRMNAYAERPIGSIRRECCDRIRILGKRHLRRVLTESLNDYNAGRSHQRVPTRSMKAQTRASGSIDDQDRVPLGEAGPGSNPFLPFFSQRTGSGQAEGPHLLPDRSRTLPHRVISCREIVGRARMLVSSSRSSCSQRTSAMRPSLCTFSRTSLCTATNTPTPVSMPLSARTVDLPGRFARQAQR</sequence>
<comment type="caution">
    <text evidence="3">The sequence shown here is derived from an EMBL/GenBank/DDBJ whole genome shotgun (WGS) entry which is preliminary data.</text>
</comment>
<organism evidence="3 4">
    <name type="scientific">Catenulispora pinistramenti</name>
    <dbReference type="NCBI Taxonomy" id="2705254"/>
    <lineage>
        <taxon>Bacteria</taxon>
        <taxon>Bacillati</taxon>
        <taxon>Actinomycetota</taxon>
        <taxon>Actinomycetes</taxon>
        <taxon>Catenulisporales</taxon>
        <taxon>Catenulisporaceae</taxon>
        <taxon>Catenulispora</taxon>
    </lineage>
</organism>
<dbReference type="Gene3D" id="3.30.420.10">
    <property type="entry name" value="Ribonuclease H-like superfamily/Ribonuclease H"/>
    <property type="match status" value="1"/>
</dbReference>